<gene>
    <name evidence="2" type="ORF">B2A_06704</name>
</gene>
<comment type="caution">
    <text evidence="2">The sequence shown here is derived from an EMBL/GenBank/DDBJ whole genome shotgun (WGS) entry which is preliminary data.</text>
</comment>
<feature type="non-terminal residue" evidence="2">
    <location>
        <position position="53"/>
    </location>
</feature>
<name>T1A574_9ZZZZ</name>
<dbReference type="EMBL" id="AUZZ01004760">
    <property type="protein sequence ID" value="EQD52092.1"/>
    <property type="molecule type" value="Genomic_DNA"/>
</dbReference>
<dbReference type="InterPro" id="IPR009000">
    <property type="entry name" value="Transl_B-barrel_sf"/>
</dbReference>
<feature type="domain" description="Elongation factor Tu-type" evidence="1">
    <location>
        <begin position="2"/>
        <end position="52"/>
    </location>
</feature>
<proteinExistence type="predicted"/>
<dbReference type="Gene3D" id="2.40.30.10">
    <property type="entry name" value="Translation factors"/>
    <property type="match status" value="1"/>
</dbReference>
<evidence type="ECO:0000259" key="1">
    <source>
        <dbReference type="Pfam" id="PF14578"/>
    </source>
</evidence>
<dbReference type="Pfam" id="PF14578">
    <property type="entry name" value="GTP_EFTU_D4"/>
    <property type="match status" value="1"/>
</dbReference>
<accession>T1A574</accession>
<evidence type="ECO:0000313" key="2">
    <source>
        <dbReference type="EMBL" id="EQD52092.1"/>
    </source>
</evidence>
<reference evidence="2" key="1">
    <citation type="submission" date="2013-08" db="EMBL/GenBank/DDBJ databases">
        <authorList>
            <person name="Mendez C."/>
            <person name="Richter M."/>
            <person name="Ferrer M."/>
            <person name="Sanchez J."/>
        </authorList>
    </citation>
    <scope>NUCLEOTIDE SEQUENCE</scope>
</reference>
<reference evidence="2" key="2">
    <citation type="journal article" date="2014" name="ISME J.">
        <title>Microbial stratification in low pH oxic and suboxic macroscopic growths along an acid mine drainage.</title>
        <authorList>
            <person name="Mendez-Garcia C."/>
            <person name="Mesa V."/>
            <person name="Sprenger R.R."/>
            <person name="Richter M."/>
            <person name="Diez M.S."/>
            <person name="Solano J."/>
            <person name="Bargiela R."/>
            <person name="Golyshina O.V."/>
            <person name="Manteca A."/>
            <person name="Ramos J.L."/>
            <person name="Gallego J.R."/>
            <person name="Llorente I."/>
            <person name="Martins Dos Santos V.A."/>
            <person name="Jensen O.N."/>
            <person name="Pelaez A.I."/>
            <person name="Sanchez J."/>
            <person name="Ferrer M."/>
        </authorList>
    </citation>
    <scope>NUCLEOTIDE SEQUENCE</scope>
</reference>
<dbReference type="InterPro" id="IPR029459">
    <property type="entry name" value="EFTU-type"/>
</dbReference>
<organism evidence="2">
    <name type="scientific">mine drainage metagenome</name>
    <dbReference type="NCBI Taxonomy" id="410659"/>
    <lineage>
        <taxon>unclassified sequences</taxon>
        <taxon>metagenomes</taxon>
        <taxon>ecological metagenomes</taxon>
    </lineage>
</organism>
<sequence length="53" mass="5919">MIMNSEGEVIGRVKGIQNDKTPVDIARKGDTMAMSMDEPTFGRQIKDDDVLYT</sequence>
<dbReference type="GO" id="GO:0006412">
    <property type="term" value="P:translation"/>
    <property type="evidence" value="ECO:0007669"/>
    <property type="project" value="UniProtKB-KW"/>
</dbReference>
<dbReference type="AlphaFoldDB" id="T1A574"/>
<dbReference type="GO" id="GO:0005525">
    <property type="term" value="F:GTP binding"/>
    <property type="evidence" value="ECO:0007669"/>
    <property type="project" value="UniProtKB-KW"/>
</dbReference>
<dbReference type="SUPFAM" id="SSF50447">
    <property type="entry name" value="Translation proteins"/>
    <property type="match status" value="1"/>
</dbReference>
<protein>
    <recommendedName>
        <fullName evidence="1">Elongation factor Tu-type domain-containing protein</fullName>
    </recommendedName>
</protein>